<dbReference type="RefSeq" id="XP_064676216.1">
    <property type="nucleotide sequence ID" value="XM_064827159.1"/>
</dbReference>
<evidence type="ECO:0000256" key="1">
    <source>
        <dbReference type="SAM" id="MobiDB-lite"/>
    </source>
</evidence>
<protein>
    <submittedName>
        <fullName evidence="2">Uncharacterized protein</fullName>
    </submittedName>
</protein>
<dbReference type="GeneID" id="89951588"/>
<dbReference type="AlphaFoldDB" id="A0AAN7D813"/>
<evidence type="ECO:0000313" key="3">
    <source>
        <dbReference type="Proteomes" id="UP001304243"/>
    </source>
</evidence>
<sequence>MSSVEQQLTAMQEQMATLQAQLAQVINPTPMQSEDNTAPPTLHSLSTRPHYEWTPSEAQLEYRSRAIVPSAEQIINKGQKIEDNSLKHLQYQTSAILRPLDVLANEMITHDGNNANLERFCAMLAEMRSLVVDLCSTITQARINIAYRAVNPSFSVKAESDVGYIVPVVPEGLQLSIKIKVFLMGRYVCVVQQHGQAMISEVHLSYLNTEVHQM</sequence>
<comment type="caution">
    <text evidence="2">The sequence shown here is derived from an EMBL/GenBank/DDBJ whole genome shotgun (WGS) entry which is preliminary data.</text>
</comment>
<dbReference type="Proteomes" id="UP001304243">
    <property type="component" value="Unassembled WGS sequence"/>
</dbReference>
<proteinExistence type="predicted"/>
<dbReference type="EMBL" id="JASEJX010000039">
    <property type="protein sequence ID" value="KAK4509550.1"/>
    <property type="molecule type" value="Genomic_DNA"/>
</dbReference>
<feature type="compositionally biased region" description="Polar residues" evidence="1">
    <location>
        <begin position="30"/>
        <end position="47"/>
    </location>
</feature>
<feature type="region of interest" description="Disordered" evidence="1">
    <location>
        <begin position="30"/>
        <end position="49"/>
    </location>
</feature>
<evidence type="ECO:0000313" key="2">
    <source>
        <dbReference type="EMBL" id="KAK4509550.1"/>
    </source>
</evidence>
<keyword evidence="3" id="KW-1185">Reference proteome</keyword>
<name>A0AAN7D813_9FUNG</name>
<accession>A0AAN7D813</accession>
<organism evidence="2 3">
    <name type="scientific">Mucor velutinosus</name>
    <dbReference type="NCBI Taxonomy" id="708070"/>
    <lineage>
        <taxon>Eukaryota</taxon>
        <taxon>Fungi</taxon>
        <taxon>Fungi incertae sedis</taxon>
        <taxon>Mucoromycota</taxon>
        <taxon>Mucoromycotina</taxon>
        <taxon>Mucoromycetes</taxon>
        <taxon>Mucorales</taxon>
        <taxon>Mucorineae</taxon>
        <taxon>Mucoraceae</taxon>
        <taxon>Mucor</taxon>
    </lineage>
</organism>
<gene>
    <name evidence="2" type="ORF">ATC70_007902</name>
</gene>
<reference evidence="2 3" key="1">
    <citation type="submission" date="2022-11" db="EMBL/GenBank/DDBJ databases">
        <title>Mucor velutinosus strain NIH1002 WGS.</title>
        <authorList>
            <person name="Subramanian P."/>
            <person name="Mullikin J.C."/>
            <person name="Segre J.A."/>
            <person name="Zelazny A.M."/>
        </authorList>
    </citation>
    <scope>NUCLEOTIDE SEQUENCE [LARGE SCALE GENOMIC DNA]</scope>
    <source>
        <strain evidence="2 3">NIH1002</strain>
    </source>
</reference>